<dbReference type="Pfam" id="PF02900">
    <property type="entry name" value="LigB"/>
    <property type="match status" value="1"/>
</dbReference>
<evidence type="ECO:0000256" key="2">
    <source>
        <dbReference type="ARBA" id="ARBA00007581"/>
    </source>
</evidence>
<dbReference type="Gene3D" id="3.40.830.10">
    <property type="entry name" value="LigB-like"/>
    <property type="match status" value="1"/>
</dbReference>
<evidence type="ECO:0000259" key="6">
    <source>
        <dbReference type="Pfam" id="PF02900"/>
    </source>
</evidence>
<evidence type="ECO:0000256" key="5">
    <source>
        <dbReference type="ARBA" id="ARBA00023002"/>
    </source>
</evidence>
<dbReference type="PANTHER" id="PTHR30096">
    <property type="entry name" value="4,5-DOPA DIOXYGENASE EXTRADIOL-LIKE PROTEIN"/>
    <property type="match status" value="1"/>
</dbReference>
<comment type="cofactor">
    <cofactor evidence="1">
        <name>Zn(2+)</name>
        <dbReference type="ChEBI" id="CHEBI:29105"/>
    </cofactor>
</comment>
<comment type="caution">
    <text evidence="7">The sequence shown here is derived from an EMBL/GenBank/DDBJ whole genome shotgun (WGS) entry which is preliminary data.</text>
</comment>
<evidence type="ECO:0000313" key="8">
    <source>
        <dbReference type="Proteomes" id="UP000252792"/>
    </source>
</evidence>
<proteinExistence type="inferred from homology"/>
<evidence type="ECO:0000256" key="1">
    <source>
        <dbReference type="ARBA" id="ARBA00001947"/>
    </source>
</evidence>
<dbReference type="EMBL" id="QNSE01000005">
    <property type="protein sequence ID" value="RBP83771.1"/>
    <property type="molecule type" value="Genomic_DNA"/>
</dbReference>
<evidence type="ECO:0000313" key="7">
    <source>
        <dbReference type="EMBL" id="RBP83771.1"/>
    </source>
</evidence>
<dbReference type="Proteomes" id="UP000252792">
    <property type="component" value="Unassembled WGS sequence"/>
</dbReference>
<dbReference type="GO" id="GO:0008198">
    <property type="term" value="F:ferrous iron binding"/>
    <property type="evidence" value="ECO:0007669"/>
    <property type="project" value="InterPro"/>
</dbReference>
<dbReference type="GO" id="GO:0008270">
    <property type="term" value="F:zinc ion binding"/>
    <property type="evidence" value="ECO:0007669"/>
    <property type="project" value="InterPro"/>
</dbReference>
<dbReference type="SUPFAM" id="SSF53213">
    <property type="entry name" value="LigB-like"/>
    <property type="match status" value="1"/>
</dbReference>
<keyword evidence="4" id="KW-0862">Zinc</keyword>
<sequence length="264" mass="29017">MMLPTYFISHGGGPWPYIADMRAMFSNLEASLVRMTQELPERPKAILMISGHWERKTLAVQSSPAPGMEYDYYGFPTHTYEVKYQAPGAPDVAKRAAEFIKSAGFPVDLDDKKGFDHGAFAPMAVMYPKADMPLIQLSLKSNLNPEEHMALGRALAPLREEGILIVGSGLSFHNLGLRGPQAIKPSNGFDAWLQETLLESTPAERSASIVGWEKAPYARIAHPREDHLIPLMVALGAAEKGEASCVYHDEGLLGGWTASSFRFD</sequence>
<comment type="similarity">
    <text evidence="2">Belongs to the DODA-type extradiol aromatic ring-opening dioxygenase family.</text>
</comment>
<accession>A0A366J9T1</accession>
<keyword evidence="8" id="KW-1185">Reference proteome</keyword>
<organism evidence="7 8">
    <name type="scientific">Marinomonas rhizomae</name>
    <dbReference type="NCBI Taxonomy" id="491948"/>
    <lineage>
        <taxon>Bacteria</taxon>
        <taxon>Pseudomonadati</taxon>
        <taxon>Pseudomonadota</taxon>
        <taxon>Gammaproteobacteria</taxon>
        <taxon>Oceanospirillales</taxon>
        <taxon>Oceanospirillaceae</taxon>
        <taxon>Marinomonas</taxon>
    </lineage>
</organism>
<dbReference type="InterPro" id="IPR014436">
    <property type="entry name" value="Extradiol_dOase_DODA"/>
</dbReference>
<dbReference type="PANTHER" id="PTHR30096:SF0">
    <property type="entry name" value="4,5-DOPA DIOXYGENASE EXTRADIOL-LIKE PROTEIN"/>
    <property type="match status" value="1"/>
</dbReference>
<protein>
    <submittedName>
        <fullName evidence="7">Aromatic ring-opening dioxygenase catalytic subunit (LigB family)</fullName>
    </submittedName>
</protein>
<keyword evidence="5" id="KW-0560">Oxidoreductase</keyword>
<dbReference type="GO" id="GO:0016702">
    <property type="term" value="F:oxidoreductase activity, acting on single donors with incorporation of molecular oxygen, incorporation of two atoms of oxygen"/>
    <property type="evidence" value="ECO:0007669"/>
    <property type="project" value="UniProtKB-ARBA"/>
</dbReference>
<dbReference type="PIRSF" id="PIRSF006157">
    <property type="entry name" value="Doxgns_DODA"/>
    <property type="match status" value="1"/>
</dbReference>
<reference evidence="7 8" key="1">
    <citation type="submission" date="2018-06" db="EMBL/GenBank/DDBJ databases">
        <title>Genomic Encyclopedia of Type Strains, Phase III (KMG-III): the genomes of soil and plant-associated and newly described type strains.</title>
        <authorList>
            <person name="Whitman W."/>
        </authorList>
    </citation>
    <scope>NUCLEOTIDE SEQUENCE [LARGE SCALE GENOMIC DNA]</scope>
    <source>
        <strain evidence="7 8">CECT 7377</strain>
    </source>
</reference>
<evidence type="ECO:0000256" key="3">
    <source>
        <dbReference type="ARBA" id="ARBA00022723"/>
    </source>
</evidence>
<evidence type="ECO:0000256" key="4">
    <source>
        <dbReference type="ARBA" id="ARBA00022833"/>
    </source>
</evidence>
<dbReference type="InterPro" id="IPR004183">
    <property type="entry name" value="Xdiol_dOase_suB"/>
</dbReference>
<keyword evidence="7" id="KW-0223">Dioxygenase</keyword>
<dbReference type="CDD" id="cd07363">
    <property type="entry name" value="45_DOPA_Dioxygenase"/>
    <property type="match status" value="1"/>
</dbReference>
<dbReference type="AlphaFoldDB" id="A0A366J9T1"/>
<feature type="domain" description="Extradiol ring-cleavage dioxygenase class III enzyme subunit B" evidence="6">
    <location>
        <begin position="36"/>
        <end position="245"/>
    </location>
</feature>
<name>A0A366J9T1_9GAMM</name>
<keyword evidence="3" id="KW-0479">Metal-binding</keyword>
<gene>
    <name evidence="7" type="ORF">DFP80_10591</name>
</gene>